<dbReference type="GO" id="GO:0007154">
    <property type="term" value="P:cell communication"/>
    <property type="evidence" value="ECO:0007669"/>
    <property type="project" value="InterPro"/>
</dbReference>
<keyword evidence="5" id="KW-0479">Metal-binding</keyword>
<evidence type="ECO:0000256" key="2">
    <source>
        <dbReference type="ARBA" id="ARBA00005529"/>
    </source>
</evidence>
<evidence type="ECO:0000259" key="12">
    <source>
        <dbReference type="SMART" id="SM00237"/>
    </source>
</evidence>
<keyword evidence="6" id="KW-0732">Signal</keyword>
<proteinExistence type="inferred from homology"/>
<dbReference type="GO" id="GO:0048513">
    <property type="term" value="P:animal organ development"/>
    <property type="evidence" value="ECO:0007669"/>
    <property type="project" value="UniProtKB-ARBA"/>
</dbReference>
<feature type="domain" description="Calx-beta" evidence="12">
    <location>
        <begin position="191"/>
        <end position="280"/>
    </location>
</feature>
<keyword evidence="7" id="KW-0677">Repeat</keyword>
<dbReference type="GO" id="GO:0046872">
    <property type="term" value="F:metal ion binding"/>
    <property type="evidence" value="ECO:0007669"/>
    <property type="project" value="UniProtKB-KW"/>
</dbReference>
<dbReference type="PANTHER" id="PTHR45739">
    <property type="entry name" value="MATRIX PROTEIN, PUTATIVE-RELATED"/>
    <property type="match status" value="1"/>
</dbReference>
<dbReference type="InterPro" id="IPR051561">
    <property type="entry name" value="FRAS1_ECM"/>
</dbReference>
<comment type="subcellular location">
    <subcellularLocation>
        <location evidence="1">Cell membrane</location>
        <topology evidence="1">Single-pass type I membrane protein</topology>
    </subcellularLocation>
</comment>
<feature type="non-terminal residue" evidence="13">
    <location>
        <position position="484"/>
    </location>
</feature>
<dbReference type="GO" id="GO:0005886">
    <property type="term" value="C:plasma membrane"/>
    <property type="evidence" value="ECO:0007669"/>
    <property type="project" value="UniProtKB-SubCell"/>
</dbReference>
<evidence type="ECO:0000313" key="14">
    <source>
        <dbReference type="Proteomes" id="UP000242450"/>
    </source>
</evidence>
<keyword evidence="4" id="KW-0812">Transmembrane</keyword>
<dbReference type="AlphaFoldDB" id="A0A212D5U9"/>
<keyword evidence="10" id="KW-0472">Membrane</keyword>
<keyword evidence="14" id="KW-1185">Reference proteome</keyword>
<keyword evidence="9" id="KW-1133">Transmembrane helix</keyword>
<dbReference type="PANTHER" id="PTHR45739:SF1">
    <property type="entry name" value="EXTRACELLULAR MATRIX ORGANIZING PROTEIN FRAS1"/>
    <property type="match status" value="1"/>
</dbReference>
<evidence type="ECO:0000256" key="4">
    <source>
        <dbReference type="ARBA" id="ARBA00022692"/>
    </source>
</evidence>
<sequence length="484" mass="52990">MSAESRVIFGPGVTLSTCDVMLIDDSEYEEEEEFEIALTGASDNARIGRVASAKVLIAGPNDASTVSLGNTAFTISEDAVPSMQFAKDLLLVKEKEGVLHVPIIRSGDLSYESSVRCYTQGLSAQVMEDFEERRNADSSRITFLKGEKMKNCTVYIHDDSMFEPEEQFRVYLGRPLGNHWSGARVGKNHMATITISNDEDAPTIEFEEAAYQVLEPSGPDATAILNVKVIRRGDQNRTSRIRCSTRDGSAQSGVDHIFFKVEILSNEDREWHESFSLVLGPDDPVEAVLGDVTTATVTILDQEAAGSLILPAPPIVVTLADYDHVEEVTKEGVKKSPSPGYPLVCVTPCDPHFPKYAVMKERCNEAGINQTSVQFSWEVAAPTDGNGARSPFETITDNTPFTSVNHMVLDSIYFSRRFHVRCVAKAVDKVGHVGTPLRSNIVTIGTDSAICHTPVVAGTARGFQAQSFIATLKYLDVKHKEHPN</sequence>
<dbReference type="FunFam" id="2.60.40.2030:FF:000006">
    <property type="entry name" value="Fraser extracellular matrix complex subunit 1"/>
    <property type="match status" value="1"/>
</dbReference>
<evidence type="ECO:0000256" key="7">
    <source>
        <dbReference type="ARBA" id="ARBA00022737"/>
    </source>
</evidence>
<dbReference type="GO" id="GO:0009653">
    <property type="term" value="P:anatomical structure morphogenesis"/>
    <property type="evidence" value="ECO:0007669"/>
    <property type="project" value="TreeGrafter"/>
</dbReference>
<evidence type="ECO:0000256" key="8">
    <source>
        <dbReference type="ARBA" id="ARBA00022837"/>
    </source>
</evidence>
<evidence type="ECO:0000256" key="9">
    <source>
        <dbReference type="ARBA" id="ARBA00022989"/>
    </source>
</evidence>
<organism evidence="13 14">
    <name type="scientific">Cervus elaphus hippelaphus</name>
    <name type="common">European red deer</name>
    <dbReference type="NCBI Taxonomy" id="46360"/>
    <lineage>
        <taxon>Eukaryota</taxon>
        <taxon>Metazoa</taxon>
        <taxon>Chordata</taxon>
        <taxon>Craniata</taxon>
        <taxon>Vertebrata</taxon>
        <taxon>Euteleostomi</taxon>
        <taxon>Mammalia</taxon>
        <taxon>Eutheria</taxon>
        <taxon>Laurasiatheria</taxon>
        <taxon>Artiodactyla</taxon>
        <taxon>Ruminantia</taxon>
        <taxon>Pecora</taxon>
        <taxon>Cervidae</taxon>
        <taxon>Cervinae</taxon>
        <taxon>Cervus</taxon>
    </lineage>
</organism>
<dbReference type="Pfam" id="PF03160">
    <property type="entry name" value="Calx-beta"/>
    <property type="match status" value="2"/>
</dbReference>
<dbReference type="SMART" id="SM00237">
    <property type="entry name" value="Calx_beta"/>
    <property type="match status" value="2"/>
</dbReference>
<keyword evidence="8" id="KW-0106">Calcium</keyword>
<dbReference type="EMBL" id="MKHE01000006">
    <property type="protein sequence ID" value="OWK13593.1"/>
    <property type="molecule type" value="Genomic_DNA"/>
</dbReference>
<accession>A0A212D5U9</accession>
<evidence type="ECO:0000256" key="6">
    <source>
        <dbReference type="ARBA" id="ARBA00022729"/>
    </source>
</evidence>
<dbReference type="SUPFAM" id="SSF141072">
    <property type="entry name" value="CalX-like"/>
    <property type="match status" value="3"/>
</dbReference>
<evidence type="ECO:0000256" key="3">
    <source>
        <dbReference type="ARBA" id="ARBA00022475"/>
    </source>
</evidence>
<gene>
    <name evidence="13" type="ORF">Celaphus_00017357</name>
</gene>
<dbReference type="InterPro" id="IPR038081">
    <property type="entry name" value="CalX-like_sf"/>
</dbReference>
<evidence type="ECO:0000256" key="5">
    <source>
        <dbReference type="ARBA" id="ARBA00022723"/>
    </source>
</evidence>
<reference evidence="13 14" key="1">
    <citation type="journal article" date="2018" name="Mol. Genet. Genomics">
        <title>The red deer Cervus elaphus genome CerEla1.0: sequencing, annotating, genes, and chromosomes.</title>
        <authorList>
            <person name="Bana N.A."/>
            <person name="Nyiri A."/>
            <person name="Nagy J."/>
            <person name="Frank K."/>
            <person name="Nagy T."/>
            <person name="Steger V."/>
            <person name="Schiller M."/>
            <person name="Lakatos P."/>
            <person name="Sugar L."/>
            <person name="Horn P."/>
            <person name="Barta E."/>
            <person name="Orosz L."/>
        </authorList>
    </citation>
    <scope>NUCLEOTIDE SEQUENCE [LARGE SCALE GENOMIC DNA]</scope>
    <source>
        <strain evidence="13">Hungarian</strain>
    </source>
</reference>
<protein>
    <recommendedName>
        <fullName evidence="12">Calx-beta domain-containing protein</fullName>
    </recommendedName>
</protein>
<evidence type="ECO:0000256" key="10">
    <source>
        <dbReference type="ARBA" id="ARBA00023136"/>
    </source>
</evidence>
<evidence type="ECO:0000256" key="1">
    <source>
        <dbReference type="ARBA" id="ARBA00004251"/>
    </source>
</evidence>
<keyword evidence="11" id="KW-0325">Glycoprotein</keyword>
<dbReference type="Gene3D" id="2.60.40.2030">
    <property type="match status" value="3"/>
</dbReference>
<dbReference type="GO" id="GO:0048731">
    <property type="term" value="P:system development"/>
    <property type="evidence" value="ECO:0007669"/>
    <property type="project" value="UniProtKB-ARBA"/>
</dbReference>
<feature type="domain" description="Calx-beta" evidence="12">
    <location>
        <begin position="70"/>
        <end position="173"/>
    </location>
</feature>
<keyword evidence="3" id="KW-1003">Cell membrane</keyword>
<evidence type="ECO:0000256" key="11">
    <source>
        <dbReference type="ARBA" id="ARBA00023180"/>
    </source>
</evidence>
<comment type="caution">
    <text evidence="13">The sequence shown here is derived from an EMBL/GenBank/DDBJ whole genome shotgun (WGS) entry which is preliminary data.</text>
</comment>
<dbReference type="InterPro" id="IPR003644">
    <property type="entry name" value="Calx_beta"/>
</dbReference>
<name>A0A212D5U9_CEREH</name>
<comment type="similarity">
    <text evidence="2">Belongs to the FRAS1 family.</text>
</comment>
<dbReference type="Proteomes" id="UP000242450">
    <property type="component" value="Chromosome 6"/>
</dbReference>
<dbReference type="OrthoDB" id="430044at2759"/>
<evidence type="ECO:0000313" key="13">
    <source>
        <dbReference type="EMBL" id="OWK13593.1"/>
    </source>
</evidence>